<evidence type="ECO:0000256" key="6">
    <source>
        <dbReference type="PROSITE-ProRule" id="PRU00284"/>
    </source>
</evidence>
<evidence type="ECO:0008006" key="12">
    <source>
        <dbReference type="Google" id="ProtNLM"/>
    </source>
</evidence>
<dbReference type="SUPFAM" id="SSF58104">
    <property type="entry name" value="Methyl-accepting chemotaxis protein (MCP) signaling domain"/>
    <property type="match status" value="1"/>
</dbReference>
<dbReference type="Proteomes" id="UP000030437">
    <property type="component" value="Unassembled WGS sequence"/>
</dbReference>
<evidence type="ECO:0000313" key="10">
    <source>
        <dbReference type="EMBL" id="KGR81732.1"/>
    </source>
</evidence>
<comment type="caution">
    <text evidence="10">The sequence shown here is derived from an EMBL/GenBank/DDBJ whole genome shotgun (WGS) entry which is preliminary data.</text>
</comment>
<keyword evidence="7" id="KW-0812">Transmembrane</keyword>
<feature type="transmembrane region" description="Helical" evidence="7">
    <location>
        <begin position="178"/>
        <end position="200"/>
    </location>
</feature>
<proteinExistence type="inferred from homology"/>
<evidence type="ECO:0000256" key="3">
    <source>
        <dbReference type="ARBA" id="ARBA00023136"/>
    </source>
</evidence>
<dbReference type="InterPro" id="IPR004089">
    <property type="entry name" value="MCPsignal_dom"/>
</dbReference>
<dbReference type="Pfam" id="PF00672">
    <property type="entry name" value="HAMP"/>
    <property type="match status" value="1"/>
</dbReference>
<dbReference type="STRING" id="1220589.CD32_20535"/>
<keyword evidence="11" id="KW-1185">Reference proteome</keyword>
<dbReference type="PANTHER" id="PTHR32089">
    <property type="entry name" value="METHYL-ACCEPTING CHEMOTAXIS PROTEIN MCPB"/>
    <property type="match status" value="1"/>
</dbReference>
<dbReference type="CDD" id="cd11386">
    <property type="entry name" value="MCP_signal"/>
    <property type="match status" value="1"/>
</dbReference>
<keyword evidence="4 6" id="KW-0807">Transducer</keyword>
<dbReference type="SMART" id="SM00283">
    <property type="entry name" value="MA"/>
    <property type="match status" value="1"/>
</dbReference>
<dbReference type="RefSeq" id="WP_036158505.1">
    <property type="nucleotide sequence ID" value="NZ_AVCX01000001.1"/>
</dbReference>
<dbReference type="Gene3D" id="1.10.287.950">
    <property type="entry name" value="Methyl-accepting chemotaxis protein"/>
    <property type="match status" value="1"/>
</dbReference>
<feature type="transmembrane region" description="Helical" evidence="7">
    <location>
        <begin position="7"/>
        <end position="27"/>
    </location>
</feature>
<evidence type="ECO:0000259" key="8">
    <source>
        <dbReference type="PROSITE" id="PS50111"/>
    </source>
</evidence>
<dbReference type="SMART" id="SM00304">
    <property type="entry name" value="HAMP"/>
    <property type="match status" value="1"/>
</dbReference>
<dbReference type="InterPro" id="IPR003660">
    <property type="entry name" value="HAMP_dom"/>
</dbReference>
<evidence type="ECO:0000256" key="5">
    <source>
        <dbReference type="ARBA" id="ARBA00029447"/>
    </source>
</evidence>
<keyword evidence="7" id="KW-1133">Transmembrane helix</keyword>
<dbReference type="CDD" id="cd06225">
    <property type="entry name" value="HAMP"/>
    <property type="match status" value="1"/>
</dbReference>
<dbReference type="PROSITE" id="PS50111">
    <property type="entry name" value="CHEMOTAXIS_TRANSDUC_2"/>
    <property type="match status" value="1"/>
</dbReference>
<evidence type="ECO:0000256" key="1">
    <source>
        <dbReference type="ARBA" id="ARBA00004236"/>
    </source>
</evidence>
<organism evidence="10 11">
    <name type="scientific">Lysinibacillus odysseyi 34hs-1 = NBRC 100172</name>
    <dbReference type="NCBI Taxonomy" id="1220589"/>
    <lineage>
        <taxon>Bacteria</taxon>
        <taxon>Bacillati</taxon>
        <taxon>Bacillota</taxon>
        <taxon>Bacilli</taxon>
        <taxon>Bacillales</taxon>
        <taxon>Bacillaceae</taxon>
        <taxon>Lysinibacillus</taxon>
    </lineage>
</organism>
<evidence type="ECO:0000256" key="2">
    <source>
        <dbReference type="ARBA" id="ARBA00022475"/>
    </source>
</evidence>
<dbReference type="OrthoDB" id="107771at2"/>
<protein>
    <recommendedName>
        <fullName evidence="12">Chemotaxis protein</fullName>
    </recommendedName>
</protein>
<feature type="domain" description="Methyl-accepting transducer" evidence="8">
    <location>
        <begin position="274"/>
        <end position="510"/>
    </location>
</feature>
<dbReference type="PANTHER" id="PTHR32089:SF112">
    <property type="entry name" value="LYSOZYME-LIKE PROTEIN-RELATED"/>
    <property type="match status" value="1"/>
</dbReference>
<accession>A0A0A3J3W4</accession>
<dbReference type="GO" id="GO:0005886">
    <property type="term" value="C:plasma membrane"/>
    <property type="evidence" value="ECO:0007669"/>
    <property type="project" value="UniProtKB-SubCell"/>
</dbReference>
<sequence length="560" mass="61021">MNIRKKLFASYSGILIIVIIVSIVNLLQIQRVNSNMQKIIDEQQSALLMVSEMKNNLSTQGMLVREFALSGDLSVLKELDIMRGELADEIEKLNSGPSNAMAEAIAVLVQENEQFNLAVDKAVEQTKRFDYEGVKITINNEVRPPNQNMANYIDELITYYDHQFTAVSSNIKNESKTAIWLTMGLVAVCIAVAVAAAFIMGKVIGTPIQKLQQAVSTIAAGDLTEEDVESSTTGEVKELAEAFNVMKKSLTTLIQTMSKNTNRLSDSSGELANHTNKALAYIEQTAELAERLADNAKTSAVSANISANAMKETTESVQKMAQSTSNIHMNTQQMKHLADKGIHSIHAIEQQMEEISTSTNITEAMITRLLEQSHEIEQMTKLITDITEQTNLLALNAAIEAARAGEHGKGFAVVADEVRKLAEQSKESAQQIHRLTNEIRHETTQVAASVEQSVYASESGVAIVKQAGETFALIEKAVDQITEEIGGTAIVVDEISTSVEEVAASVVGISEQSDESASHAAKVAETIEEQVGIMQEISSVSQQLTAESEFLETIVDKFKV</sequence>
<dbReference type="Pfam" id="PF00015">
    <property type="entry name" value="MCPsignal"/>
    <property type="match status" value="1"/>
</dbReference>
<dbReference type="PROSITE" id="PS50885">
    <property type="entry name" value="HAMP"/>
    <property type="match status" value="1"/>
</dbReference>
<reference evidence="10 11" key="1">
    <citation type="submission" date="2014-02" db="EMBL/GenBank/DDBJ databases">
        <title>Draft genome sequence of Lysinibacillus odysseyi NBRC 100172.</title>
        <authorList>
            <person name="Zhang F."/>
            <person name="Wang G."/>
            <person name="Zhang L."/>
        </authorList>
    </citation>
    <scope>NUCLEOTIDE SEQUENCE [LARGE SCALE GENOMIC DNA]</scope>
    <source>
        <strain evidence="10 11">NBRC 100172</strain>
    </source>
</reference>
<feature type="domain" description="HAMP" evidence="9">
    <location>
        <begin position="202"/>
        <end position="255"/>
    </location>
</feature>
<comment type="similarity">
    <text evidence="5">Belongs to the methyl-accepting chemotaxis (MCP) protein family.</text>
</comment>
<keyword evidence="3 7" id="KW-0472">Membrane</keyword>
<dbReference type="Gene3D" id="6.10.340.10">
    <property type="match status" value="1"/>
</dbReference>
<name>A0A0A3J3W4_9BACI</name>
<gene>
    <name evidence="10" type="ORF">CD32_20535</name>
</gene>
<keyword evidence="2" id="KW-1003">Cell membrane</keyword>
<evidence type="ECO:0000256" key="4">
    <source>
        <dbReference type="ARBA" id="ARBA00023224"/>
    </source>
</evidence>
<comment type="subcellular location">
    <subcellularLocation>
        <location evidence="1">Cell membrane</location>
    </subcellularLocation>
</comment>
<dbReference type="eggNOG" id="COG0840">
    <property type="taxonomic scope" value="Bacteria"/>
</dbReference>
<dbReference type="GO" id="GO:0007165">
    <property type="term" value="P:signal transduction"/>
    <property type="evidence" value="ECO:0007669"/>
    <property type="project" value="UniProtKB-KW"/>
</dbReference>
<evidence type="ECO:0000259" key="9">
    <source>
        <dbReference type="PROSITE" id="PS50885"/>
    </source>
</evidence>
<dbReference type="EMBL" id="JPVP01000060">
    <property type="protein sequence ID" value="KGR81732.1"/>
    <property type="molecule type" value="Genomic_DNA"/>
</dbReference>
<dbReference type="AlphaFoldDB" id="A0A0A3J3W4"/>
<evidence type="ECO:0000313" key="11">
    <source>
        <dbReference type="Proteomes" id="UP000030437"/>
    </source>
</evidence>
<evidence type="ECO:0000256" key="7">
    <source>
        <dbReference type="SAM" id="Phobius"/>
    </source>
</evidence>